<evidence type="ECO:0000313" key="4">
    <source>
        <dbReference type="Proteomes" id="UP000184364"/>
    </source>
</evidence>
<accession>A0A1M7EAL1</accession>
<dbReference type="InterPro" id="IPR011006">
    <property type="entry name" value="CheY-like_superfamily"/>
</dbReference>
<dbReference type="STRING" id="1302687.SAMN05444267_102756"/>
<sequence>MNLIVLAVFLYFCNVMKIAIIEDELLAVNYLKDLLDKQSIVPVTETVILRSKKQAIDFFKNDSADLIFMDIHLGDGMSLDIFEQVDLFTPVIFITAFDEYAMRVFKHFTIDYLLKPFEEEDLHKALQKFISIRGNFDPEPVLKSISSLYQAENPEKMKHFMVTDGNKIRSVDEESTAYFFASGKYLFLTANDNRTYIYDDTIKDIIHKLNSQLFFKINRKFIINKNAIVEIIKHTSQKIELKLSPPPEINSDVFVSKRQITDFLQWINM</sequence>
<dbReference type="SUPFAM" id="SSF52172">
    <property type="entry name" value="CheY-like"/>
    <property type="match status" value="1"/>
</dbReference>
<keyword evidence="4" id="KW-1185">Reference proteome</keyword>
<proteinExistence type="predicted"/>
<dbReference type="SMART" id="SM00850">
    <property type="entry name" value="LytTR"/>
    <property type="match status" value="1"/>
</dbReference>
<evidence type="ECO:0000313" key="3">
    <source>
        <dbReference type="EMBL" id="SHL88794.1"/>
    </source>
</evidence>
<dbReference type="PANTHER" id="PTHR37299">
    <property type="entry name" value="TRANSCRIPTIONAL REGULATOR-RELATED"/>
    <property type="match status" value="1"/>
</dbReference>
<reference evidence="4" key="1">
    <citation type="submission" date="2016-11" db="EMBL/GenBank/DDBJ databases">
        <authorList>
            <person name="Varghese N."/>
            <person name="Submissions S."/>
        </authorList>
    </citation>
    <scope>NUCLEOTIDE SEQUENCE [LARGE SCALE GENOMIC DNA]</scope>
    <source>
        <strain evidence="4">DSM 26899</strain>
    </source>
</reference>
<dbReference type="Gene3D" id="3.40.50.2300">
    <property type="match status" value="1"/>
</dbReference>
<dbReference type="AlphaFoldDB" id="A0A1M7EAL1"/>
<dbReference type="EMBL" id="FRAV01000027">
    <property type="protein sequence ID" value="SHL88794.1"/>
    <property type="molecule type" value="Genomic_DNA"/>
</dbReference>
<evidence type="ECO:0000256" key="1">
    <source>
        <dbReference type="PROSITE-ProRule" id="PRU00169"/>
    </source>
</evidence>
<protein>
    <submittedName>
        <fullName evidence="3">Two component transcriptional regulator, LytTR family</fullName>
    </submittedName>
</protein>
<dbReference type="InterPro" id="IPR046947">
    <property type="entry name" value="LytR-like"/>
</dbReference>
<feature type="domain" description="Response regulatory" evidence="2">
    <location>
        <begin position="17"/>
        <end position="130"/>
    </location>
</feature>
<evidence type="ECO:0000259" key="2">
    <source>
        <dbReference type="PROSITE" id="PS50110"/>
    </source>
</evidence>
<dbReference type="Pfam" id="PF04397">
    <property type="entry name" value="LytTR"/>
    <property type="match status" value="1"/>
</dbReference>
<dbReference type="Proteomes" id="UP000184364">
    <property type="component" value="Unassembled WGS sequence"/>
</dbReference>
<feature type="modified residue" description="4-aspartylphosphate" evidence="1">
    <location>
        <position position="70"/>
    </location>
</feature>
<name>A0A1M7EAL1_9FLAO</name>
<dbReference type="SMART" id="SM00448">
    <property type="entry name" value="REC"/>
    <property type="match status" value="1"/>
</dbReference>
<dbReference type="GO" id="GO:0000156">
    <property type="term" value="F:phosphorelay response regulator activity"/>
    <property type="evidence" value="ECO:0007669"/>
    <property type="project" value="InterPro"/>
</dbReference>
<dbReference type="InterPro" id="IPR001789">
    <property type="entry name" value="Sig_transdc_resp-reg_receiver"/>
</dbReference>
<dbReference type="Pfam" id="PF00072">
    <property type="entry name" value="Response_reg"/>
    <property type="match status" value="1"/>
</dbReference>
<dbReference type="Gene3D" id="2.40.50.1020">
    <property type="entry name" value="LytTr DNA-binding domain"/>
    <property type="match status" value="1"/>
</dbReference>
<organism evidence="3 4">
    <name type="scientific">Chryseobacterium polytrichastri</name>
    <dbReference type="NCBI Taxonomy" id="1302687"/>
    <lineage>
        <taxon>Bacteria</taxon>
        <taxon>Pseudomonadati</taxon>
        <taxon>Bacteroidota</taxon>
        <taxon>Flavobacteriia</taxon>
        <taxon>Flavobacteriales</taxon>
        <taxon>Weeksellaceae</taxon>
        <taxon>Chryseobacterium group</taxon>
        <taxon>Chryseobacterium</taxon>
    </lineage>
</organism>
<dbReference type="PANTHER" id="PTHR37299:SF1">
    <property type="entry name" value="STAGE 0 SPORULATION PROTEIN A HOMOLOG"/>
    <property type="match status" value="1"/>
</dbReference>
<gene>
    <name evidence="3" type="ORF">SAMN05444267_102756</name>
</gene>
<dbReference type="PROSITE" id="PS50110">
    <property type="entry name" value="RESPONSE_REGULATORY"/>
    <property type="match status" value="1"/>
</dbReference>
<dbReference type="GO" id="GO:0003677">
    <property type="term" value="F:DNA binding"/>
    <property type="evidence" value="ECO:0007669"/>
    <property type="project" value="InterPro"/>
</dbReference>
<keyword evidence="1" id="KW-0597">Phosphoprotein</keyword>
<dbReference type="InterPro" id="IPR007492">
    <property type="entry name" value="LytTR_DNA-bd_dom"/>
</dbReference>